<proteinExistence type="predicted"/>
<protein>
    <submittedName>
        <fullName evidence="1">Uncharacterized protein</fullName>
    </submittedName>
</protein>
<sequence>MDSDDGEIGRGRRHNSSSSRESSPAWKKQKRSFTPTSDDGDIVIPAVPDDDADTPPPEGASVPLIRQAVGFSWTPSTATNIDTYQATLPQKAVARFLPGQAVPVPKKPKVTKPKVPRKKKNEYGDGVTSQTGRFRLSDKVASPSPAPSPAPTLSAGSGPYSSLSSASATVSSGASVAGTASPVLMSQAFTHGSHHSGGYGGNMMPVHDNAAAGPSGYHQPAQSTTIPPAKATKRVKKSSGKHNTPGPSRQQQPSVQPSDPSRLADAQPPPGTQHYRRNYERTNQQIPTNHLHPPAPSSTAPVPSNQIPPPAPVPQPINRPLRMVTLLIEDMRSGVPDSQLAEVRVPLRVLDDPADGFWADAKNICDCLQASPSRIDGPAKVFTLRGKYRQIFMRVSADNVLEVESANLRVTTERTLEIVVEAPVPIGQLPPPPRLPPGMIQTSESESERAQSPQDDDRGSGFGFGGNSPRMNSYPRTSPNKRHRSPGSESTHRASAYGHGSPSLTPKRSRHSRSEHRDGAMQHSHTNGYTQRSSSTISRRSMSPPVMGRFADSQAERDDAVAAFIKQRVENDPAWIQYMQSKAKPQRVSEVLSQYRFVQGKIQELVGDVTPSHWDGAPNSRVRKEHVWLVLKLTSQWGAECQETLELVDFYGPKGTRREDPRVADLINSTEFPKEKAMKHFTKLLRSIHAEWNKNGGNHNSVPRSMVAGASGS</sequence>
<gene>
    <name evidence="1" type="ORF">BJ138DRAFT_1058157</name>
</gene>
<evidence type="ECO:0000313" key="2">
    <source>
        <dbReference type="Proteomes" id="UP000790377"/>
    </source>
</evidence>
<reference evidence="1" key="1">
    <citation type="journal article" date="2021" name="New Phytol.">
        <title>Evolutionary innovations through gain and loss of genes in the ectomycorrhizal Boletales.</title>
        <authorList>
            <person name="Wu G."/>
            <person name="Miyauchi S."/>
            <person name="Morin E."/>
            <person name="Kuo A."/>
            <person name="Drula E."/>
            <person name="Varga T."/>
            <person name="Kohler A."/>
            <person name="Feng B."/>
            <person name="Cao Y."/>
            <person name="Lipzen A."/>
            <person name="Daum C."/>
            <person name="Hundley H."/>
            <person name="Pangilinan J."/>
            <person name="Johnson J."/>
            <person name="Barry K."/>
            <person name="LaButti K."/>
            <person name="Ng V."/>
            <person name="Ahrendt S."/>
            <person name="Min B."/>
            <person name="Choi I.G."/>
            <person name="Park H."/>
            <person name="Plett J.M."/>
            <person name="Magnuson J."/>
            <person name="Spatafora J.W."/>
            <person name="Nagy L.G."/>
            <person name="Henrissat B."/>
            <person name="Grigoriev I.V."/>
            <person name="Yang Z.L."/>
            <person name="Xu J."/>
            <person name="Martin F.M."/>
        </authorList>
    </citation>
    <scope>NUCLEOTIDE SEQUENCE</scope>
    <source>
        <strain evidence="1">ATCC 28755</strain>
    </source>
</reference>
<evidence type="ECO:0000313" key="1">
    <source>
        <dbReference type="EMBL" id="KAH7913927.1"/>
    </source>
</evidence>
<dbReference type="Proteomes" id="UP000790377">
    <property type="component" value="Unassembled WGS sequence"/>
</dbReference>
<organism evidence="1 2">
    <name type="scientific">Hygrophoropsis aurantiaca</name>
    <dbReference type="NCBI Taxonomy" id="72124"/>
    <lineage>
        <taxon>Eukaryota</taxon>
        <taxon>Fungi</taxon>
        <taxon>Dikarya</taxon>
        <taxon>Basidiomycota</taxon>
        <taxon>Agaricomycotina</taxon>
        <taxon>Agaricomycetes</taxon>
        <taxon>Agaricomycetidae</taxon>
        <taxon>Boletales</taxon>
        <taxon>Coniophorineae</taxon>
        <taxon>Hygrophoropsidaceae</taxon>
        <taxon>Hygrophoropsis</taxon>
    </lineage>
</organism>
<keyword evidence="2" id="KW-1185">Reference proteome</keyword>
<accession>A0ACB8AKZ7</accession>
<name>A0ACB8AKZ7_9AGAM</name>
<comment type="caution">
    <text evidence="1">The sequence shown here is derived from an EMBL/GenBank/DDBJ whole genome shotgun (WGS) entry which is preliminary data.</text>
</comment>
<dbReference type="EMBL" id="MU267622">
    <property type="protein sequence ID" value="KAH7913927.1"/>
    <property type="molecule type" value="Genomic_DNA"/>
</dbReference>